<dbReference type="PRINTS" id="PR00038">
    <property type="entry name" value="HTHLUXR"/>
</dbReference>
<dbReference type="Gene3D" id="3.40.50.2300">
    <property type="match status" value="1"/>
</dbReference>
<dbReference type="Pfam" id="PF00196">
    <property type="entry name" value="GerE"/>
    <property type="match status" value="1"/>
</dbReference>
<dbReference type="Pfam" id="PF00072">
    <property type="entry name" value="Response_reg"/>
    <property type="match status" value="1"/>
</dbReference>
<dbReference type="InterPro" id="IPR001789">
    <property type="entry name" value="Sig_transdc_resp-reg_receiver"/>
</dbReference>
<dbReference type="PANTHER" id="PTHR43214">
    <property type="entry name" value="TWO-COMPONENT RESPONSE REGULATOR"/>
    <property type="match status" value="1"/>
</dbReference>
<dbReference type="RefSeq" id="WP_191173335.1">
    <property type="nucleotide sequence ID" value="NZ_JACXZS010000015.1"/>
</dbReference>
<dbReference type="SUPFAM" id="SSF52172">
    <property type="entry name" value="CheY-like"/>
    <property type="match status" value="1"/>
</dbReference>
<reference evidence="6 7" key="1">
    <citation type="submission" date="2020-09" db="EMBL/GenBank/DDBJ databases">
        <title>Isolation and identification of active actinomycetes.</title>
        <authorList>
            <person name="Li X."/>
        </authorList>
    </citation>
    <scope>NUCLEOTIDE SEQUENCE [LARGE SCALE GENOMIC DNA]</scope>
    <source>
        <strain evidence="6 7">NEAU-LLC</strain>
    </source>
</reference>
<protein>
    <submittedName>
        <fullName evidence="6">Response regulator transcription factor</fullName>
    </submittedName>
</protein>
<evidence type="ECO:0000256" key="2">
    <source>
        <dbReference type="ARBA" id="ARBA00023125"/>
    </source>
</evidence>
<dbReference type="Proteomes" id="UP000598426">
    <property type="component" value="Unassembled WGS sequence"/>
</dbReference>
<evidence type="ECO:0000313" key="7">
    <source>
        <dbReference type="Proteomes" id="UP000598426"/>
    </source>
</evidence>
<dbReference type="PROSITE" id="PS50043">
    <property type="entry name" value="HTH_LUXR_2"/>
    <property type="match status" value="1"/>
</dbReference>
<dbReference type="CDD" id="cd17535">
    <property type="entry name" value="REC_NarL-like"/>
    <property type="match status" value="1"/>
</dbReference>
<comment type="caution">
    <text evidence="6">The sequence shown here is derived from an EMBL/GenBank/DDBJ whole genome shotgun (WGS) entry which is preliminary data.</text>
</comment>
<dbReference type="PROSITE" id="PS50110">
    <property type="entry name" value="RESPONSE_REGULATORY"/>
    <property type="match status" value="1"/>
</dbReference>
<dbReference type="InterPro" id="IPR011006">
    <property type="entry name" value="CheY-like_superfamily"/>
</dbReference>
<dbReference type="PANTHER" id="PTHR43214:SF43">
    <property type="entry name" value="TWO-COMPONENT RESPONSE REGULATOR"/>
    <property type="match status" value="1"/>
</dbReference>
<gene>
    <name evidence="6" type="ORF">IF188_18775</name>
</gene>
<evidence type="ECO:0000259" key="5">
    <source>
        <dbReference type="PROSITE" id="PS50110"/>
    </source>
</evidence>
<evidence type="ECO:0000259" key="4">
    <source>
        <dbReference type="PROSITE" id="PS50043"/>
    </source>
</evidence>
<feature type="domain" description="Response regulatory" evidence="5">
    <location>
        <begin position="3"/>
        <end position="118"/>
    </location>
</feature>
<dbReference type="EMBL" id="JACXZS010000015">
    <property type="protein sequence ID" value="MBD3943741.1"/>
    <property type="molecule type" value="Genomic_DNA"/>
</dbReference>
<accession>A0ABR8NSY3</accession>
<dbReference type="CDD" id="cd06170">
    <property type="entry name" value="LuxR_C_like"/>
    <property type="match status" value="1"/>
</dbReference>
<keyword evidence="2" id="KW-0238">DNA-binding</keyword>
<dbReference type="InterPro" id="IPR000792">
    <property type="entry name" value="Tscrpt_reg_LuxR_C"/>
</dbReference>
<evidence type="ECO:0000256" key="1">
    <source>
        <dbReference type="ARBA" id="ARBA00022553"/>
    </source>
</evidence>
<organism evidence="6 7">
    <name type="scientific">Microbacterium helvum</name>
    <dbReference type="NCBI Taxonomy" id="2773713"/>
    <lineage>
        <taxon>Bacteria</taxon>
        <taxon>Bacillati</taxon>
        <taxon>Actinomycetota</taxon>
        <taxon>Actinomycetes</taxon>
        <taxon>Micrococcales</taxon>
        <taxon>Microbacteriaceae</taxon>
        <taxon>Microbacterium</taxon>
    </lineage>
</organism>
<keyword evidence="7" id="KW-1185">Reference proteome</keyword>
<dbReference type="InterPro" id="IPR058245">
    <property type="entry name" value="NreC/VraR/RcsB-like_REC"/>
</dbReference>
<evidence type="ECO:0000313" key="6">
    <source>
        <dbReference type="EMBL" id="MBD3943741.1"/>
    </source>
</evidence>
<evidence type="ECO:0000256" key="3">
    <source>
        <dbReference type="PROSITE-ProRule" id="PRU00169"/>
    </source>
</evidence>
<dbReference type="SMART" id="SM00421">
    <property type="entry name" value="HTH_LUXR"/>
    <property type="match status" value="1"/>
</dbReference>
<feature type="modified residue" description="4-aspartylphosphate" evidence="3">
    <location>
        <position position="53"/>
    </location>
</feature>
<keyword evidence="1 3" id="KW-0597">Phosphoprotein</keyword>
<sequence length="206" mass="21290">MTRVMVVDDHPVYRQGIAALLAASGYDVVAQAGSAAESVEWMRRTKPDAVLMDLGLPDGSGVDATARIVGERPQTRVVVVTMFDDDGSVRRALAAGAAGYVVKDAAPSEILAALAAALEGATVLGSGVARVADAGLRSEPTRDPYGLTPRERDVLSLVARGLTNRQTAERLGIAGKTVANVVSVLLAKCGVADRIELAAIGRSLGE</sequence>
<proteinExistence type="predicted"/>
<name>A0ABR8NSY3_9MICO</name>
<feature type="domain" description="HTH luxR-type" evidence="4">
    <location>
        <begin position="140"/>
        <end position="205"/>
    </location>
</feature>
<dbReference type="SMART" id="SM00448">
    <property type="entry name" value="REC"/>
    <property type="match status" value="1"/>
</dbReference>
<dbReference type="InterPro" id="IPR039420">
    <property type="entry name" value="WalR-like"/>
</dbReference>